<dbReference type="EMBL" id="JAVLET010000002">
    <property type="protein sequence ID" value="KAL0473899.1"/>
    <property type="molecule type" value="Genomic_DNA"/>
</dbReference>
<evidence type="ECO:0000256" key="2">
    <source>
        <dbReference type="SAM" id="SignalP"/>
    </source>
</evidence>
<comment type="caution">
    <text evidence="3">The sequence shown here is derived from an EMBL/GenBank/DDBJ whole genome shotgun (WGS) entry which is preliminary data.</text>
</comment>
<name>A0ABR3DMP2_NEUIN</name>
<keyword evidence="4" id="KW-1185">Reference proteome</keyword>
<feature type="signal peptide" evidence="2">
    <location>
        <begin position="1"/>
        <end position="28"/>
    </location>
</feature>
<feature type="chain" id="PRO_5047443477" evidence="2">
    <location>
        <begin position="29"/>
        <end position="193"/>
    </location>
</feature>
<organism evidence="3 4">
    <name type="scientific">Neurospora intermedia</name>
    <dbReference type="NCBI Taxonomy" id="5142"/>
    <lineage>
        <taxon>Eukaryota</taxon>
        <taxon>Fungi</taxon>
        <taxon>Dikarya</taxon>
        <taxon>Ascomycota</taxon>
        <taxon>Pezizomycotina</taxon>
        <taxon>Sordariomycetes</taxon>
        <taxon>Sordariomycetidae</taxon>
        <taxon>Sordariales</taxon>
        <taxon>Sordariaceae</taxon>
        <taxon>Neurospora</taxon>
    </lineage>
</organism>
<gene>
    <name evidence="3" type="ORF">QR685DRAFT_542420</name>
</gene>
<feature type="region of interest" description="Disordered" evidence="1">
    <location>
        <begin position="37"/>
        <end position="72"/>
    </location>
</feature>
<keyword evidence="2" id="KW-0732">Signal</keyword>
<protein>
    <submittedName>
        <fullName evidence="3">Uncharacterized protein</fullName>
    </submittedName>
</protein>
<evidence type="ECO:0000256" key="1">
    <source>
        <dbReference type="SAM" id="MobiDB-lite"/>
    </source>
</evidence>
<evidence type="ECO:0000313" key="4">
    <source>
        <dbReference type="Proteomes" id="UP001451303"/>
    </source>
</evidence>
<proteinExistence type="predicted"/>
<accession>A0ABR3DMP2</accession>
<evidence type="ECO:0000313" key="3">
    <source>
        <dbReference type="EMBL" id="KAL0473899.1"/>
    </source>
</evidence>
<sequence>MKLKRTVPLQPFFCWICVEVILSGPVAPSPGFHCGNDKANSGKQPTLAVKAPTPSNPTKSLNRAEVPGTRLHTPTLELELPTSTYQHRPLQGAEQLPSSSEHRISDSPPFFHLFGFPLQVPFGIPSTPEFHTTLDNLHLQSPRTLIQNLDPDSSIQPPLDQTRGDSFIEPEESRYYICQKFIPGVCARTATAR</sequence>
<reference evidence="3 4" key="1">
    <citation type="submission" date="2023-09" db="EMBL/GenBank/DDBJ databases">
        <title>Multi-omics analysis of a traditional fermented food reveals byproduct-associated fungal strains for waste-to-food upcycling.</title>
        <authorList>
            <consortium name="Lawrence Berkeley National Laboratory"/>
            <person name="Rekdal V.M."/>
            <person name="Villalobos-Escobedo J.M."/>
            <person name="Rodriguez-Valeron N."/>
            <person name="Garcia M.O."/>
            <person name="Vasquez D.P."/>
            <person name="Damayanti I."/>
            <person name="Sorensen P.M."/>
            <person name="Baidoo E.E."/>
            <person name="De Carvalho A.C."/>
            <person name="Riley R."/>
            <person name="Lipzen A."/>
            <person name="He G."/>
            <person name="Yan M."/>
            <person name="Haridas S."/>
            <person name="Daum C."/>
            <person name="Yoshinaga Y."/>
            <person name="Ng V."/>
            <person name="Grigoriev I.V."/>
            <person name="Munk R."/>
            <person name="Nuraida L."/>
            <person name="Wijaya C.H."/>
            <person name="Morales P.-C."/>
            <person name="Keasling J.D."/>
        </authorList>
    </citation>
    <scope>NUCLEOTIDE SEQUENCE [LARGE SCALE GENOMIC DNA]</scope>
    <source>
        <strain evidence="3 4">FGSC 2613</strain>
    </source>
</reference>
<dbReference type="Proteomes" id="UP001451303">
    <property type="component" value="Unassembled WGS sequence"/>
</dbReference>